<evidence type="ECO:0000256" key="2">
    <source>
        <dbReference type="ARBA" id="ARBA00023015"/>
    </source>
</evidence>
<dbReference type="InterPro" id="IPR007630">
    <property type="entry name" value="RNA_pol_sigma70_r4"/>
</dbReference>
<reference evidence="8 9" key="1">
    <citation type="submission" date="2021-03" db="EMBL/GenBank/DDBJ databases">
        <authorList>
            <person name="Kim M.K."/>
        </authorList>
    </citation>
    <scope>NUCLEOTIDE SEQUENCE [LARGE SCALE GENOMIC DNA]</scope>
    <source>
        <strain evidence="8 9">BT507</strain>
    </source>
</reference>
<proteinExistence type="inferred from homology"/>
<dbReference type="Gene3D" id="1.10.1740.10">
    <property type="match status" value="1"/>
</dbReference>
<evidence type="ECO:0000256" key="4">
    <source>
        <dbReference type="ARBA" id="ARBA00023125"/>
    </source>
</evidence>
<organism evidence="8 9">
    <name type="scientific">Hymenobacter defluvii</name>
    <dbReference type="NCBI Taxonomy" id="2054411"/>
    <lineage>
        <taxon>Bacteria</taxon>
        <taxon>Pseudomonadati</taxon>
        <taxon>Bacteroidota</taxon>
        <taxon>Cytophagia</taxon>
        <taxon>Cytophagales</taxon>
        <taxon>Hymenobacteraceae</taxon>
        <taxon>Hymenobacter</taxon>
    </lineage>
</organism>
<evidence type="ECO:0000259" key="7">
    <source>
        <dbReference type="Pfam" id="PF04545"/>
    </source>
</evidence>
<dbReference type="InterPro" id="IPR007627">
    <property type="entry name" value="RNA_pol_sigma70_r2"/>
</dbReference>
<dbReference type="Pfam" id="PF04545">
    <property type="entry name" value="Sigma70_r4"/>
    <property type="match status" value="1"/>
</dbReference>
<evidence type="ECO:0000256" key="5">
    <source>
        <dbReference type="ARBA" id="ARBA00023163"/>
    </source>
</evidence>
<dbReference type="InterPro" id="IPR013324">
    <property type="entry name" value="RNA_pol_sigma_r3/r4-like"/>
</dbReference>
<evidence type="ECO:0000313" key="9">
    <source>
        <dbReference type="Proteomes" id="UP000670527"/>
    </source>
</evidence>
<comment type="similarity">
    <text evidence="1">Belongs to the sigma-70 factor family. ECF subfamily.</text>
</comment>
<name>A0ABS3TEK3_9BACT</name>
<evidence type="ECO:0000256" key="1">
    <source>
        <dbReference type="ARBA" id="ARBA00010641"/>
    </source>
</evidence>
<accession>A0ABS3TEK3</accession>
<dbReference type="InterPro" id="IPR014284">
    <property type="entry name" value="RNA_pol_sigma-70_dom"/>
</dbReference>
<dbReference type="Gene3D" id="1.10.10.10">
    <property type="entry name" value="Winged helix-like DNA-binding domain superfamily/Winged helix DNA-binding domain"/>
    <property type="match status" value="1"/>
</dbReference>
<protein>
    <submittedName>
        <fullName evidence="8">Sigma-70 family RNA polymerase sigma factor</fullName>
    </submittedName>
</protein>
<dbReference type="SUPFAM" id="SSF88946">
    <property type="entry name" value="Sigma2 domain of RNA polymerase sigma factors"/>
    <property type="match status" value="1"/>
</dbReference>
<sequence>MIAEPTAVEAVLVQRLYQRDENAMLLFYNQYSAMLYGVILRIVKHTHLAEDVLQESMLKIWHSFPSYNPMRGRLATWALNICRNKAIDELRAQRARGAERTTSLPSKLPTSLQPLATTFRPEHVGVRELVHDLSPAAQELLDMLYFQGYTQQEAAEALGEPLGTVKSRARAAISLLARRLRNAG</sequence>
<dbReference type="InterPro" id="IPR036388">
    <property type="entry name" value="WH-like_DNA-bd_sf"/>
</dbReference>
<evidence type="ECO:0000256" key="3">
    <source>
        <dbReference type="ARBA" id="ARBA00023082"/>
    </source>
</evidence>
<evidence type="ECO:0000259" key="6">
    <source>
        <dbReference type="Pfam" id="PF04542"/>
    </source>
</evidence>
<dbReference type="InterPro" id="IPR039425">
    <property type="entry name" value="RNA_pol_sigma-70-like"/>
</dbReference>
<dbReference type="Proteomes" id="UP000670527">
    <property type="component" value="Unassembled WGS sequence"/>
</dbReference>
<keyword evidence="4" id="KW-0238">DNA-binding</keyword>
<feature type="domain" description="RNA polymerase sigma-70 region 4" evidence="7">
    <location>
        <begin position="131"/>
        <end position="174"/>
    </location>
</feature>
<dbReference type="PANTHER" id="PTHR43133:SF62">
    <property type="entry name" value="RNA POLYMERASE SIGMA FACTOR SIGZ"/>
    <property type="match status" value="1"/>
</dbReference>
<dbReference type="Pfam" id="PF04542">
    <property type="entry name" value="Sigma70_r2"/>
    <property type="match status" value="1"/>
</dbReference>
<keyword evidence="9" id="KW-1185">Reference proteome</keyword>
<dbReference type="NCBIfam" id="TIGR02937">
    <property type="entry name" value="sigma70-ECF"/>
    <property type="match status" value="1"/>
</dbReference>
<evidence type="ECO:0000313" key="8">
    <source>
        <dbReference type="EMBL" id="MBO3271793.1"/>
    </source>
</evidence>
<dbReference type="SUPFAM" id="SSF88659">
    <property type="entry name" value="Sigma3 and sigma4 domains of RNA polymerase sigma factors"/>
    <property type="match status" value="1"/>
</dbReference>
<keyword evidence="2" id="KW-0805">Transcription regulation</keyword>
<dbReference type="PANTHER" id="PTHR43133">
    <property type="entry name" value="RNA POLYMERASE ECF-TYPE SIGMA FACTO"/>
    <property type="match status" value="1"/>
</dbReference>
<feature type="domain" description="RNA polymerase sigma-70 region 2" evidence="6">
    <location>
        <begin position="27"/>
        <end position="95"/>
    </location>
</feature>
<dbReference type="InterPro" id="IPR013325">
    <property type="entry name" value="RNA_pol_sigma_r2"/>
</dbReference>
<keyword evidence="5" id="KW-0804">Transcription</keyword>
<gene>
    <name evidence="8" type="ORF">J4D97_14125</name>
</gene>
<dbReference type="EMBL" id="JAGETX010000007">
    <property type="protein sequence ID" value="MBO3271793.1"/>
    <property type="molecule type" value="Genomic_DNA"/>
</dbReference>
<comment type="caution">
    <text evidence="8">The sequence shown here is derived from an EMBL/GenBank/DDBJ whole genome shotgun (WGS) entry which is preliminary data.</text>
</comment>
<keyword evidence="3" id="KW-0731">Sigma factor</keyword>